<feature type="chain" id="PRO_5009936368" evidence="1">
    <location>
        <begin position="21"/>
        <end position="234"/>
    </location>
</feature>
<feature type="signal peptide" evidence="1">
    <location>
        <begin position="1"/>
        <end position="20"/>
    </location>
</feature>
<dbReference type="RefSeq" id="WP_074257268.1">
    <property type="nucleotide sequence ID" value="NZ_FSRL01000001.1"/>
</dbReference>
<dbReference type="Proteomes" id="UP000184932">
    <property type="component" value="Unassembled WGS sequence"/>
</dbReference>
<name>A0A1N6HGE7_9RHOB</name>
<reference evidence="3" key="1">
    <citation type="submission" date="2016-11" db="EMBL/GenBank/DDBJ databases">
        <authorList>
            <person name="Varghese N."/>
            <person name="Submissions S."/>
        </authorList>
    </citation>
    <scope>NUCLEOTIDE SEQUENCE [LARGE SCALE GENOMIC DNA]</scope>
    <source>
        <strain evidence="3">DSM 29440</strain>
    </source>
</reference>
<evidence type="ECO:0000313" key="2">
    <source>
        <dbReference type="EMBL" id="SIO18938.1"/>
    </source>
</evidence>
<sequence>MKTALLSLALALAAAGGAVAQTTSPPAGCAGFLTVQTRACTVSHYWRCEAAPEGTTWEVSHDIDGPVSQHVYDREFQWVDAFYFQTGTSERLYEPGPDPVSMTELLETGVDTYDFTTIEQTGEEVVKLNTRGRDEATGKTEVIDGVTLHTYTVNSETRDENGDLVFSASGKQYVYREERLFMLGQESYFDGTEEWQEDNTPREFIFPGEKGFEDFKPRYGCNALQASFEPPASQ</sequence>
<protein>
    <submittedName>
        <fullName evidence="2">Uncharacterized protein</fullName>
    </submittedName>
</protein>
<keyword evidence="1" id="KW-0732">Signal</keyword>
<dbReference type="EMBL" id="FSRL01000001">
    <property type="protein sequence ID" value="SIO18938.1"/>
    <property type="molecule type" value="Genomic_DNA"/>
</dbReference>
<dbReference type="STRING" id="1217970.SAMN05444002_3358"/>
<gene>
    <name evidence="2" type="ORF">SAMN05444002_3358</name>
</gene>
<evidence type="ECO:0000256" key="1">
    <source>
        <dbReference type="SAM" id="SignalP"/>
    </source>
</evidence>
<proteinExistence type="predicted"/>
<dbReference type="OrthoDB" id="7844595at2"/>
<organism evidence="2 3">
    <name type="scientific">Vannielia litorea</name>
    <dbReference type="NCBI Taxonomy" id="1217970"/>
    <lineage>
        <taxon>Bacteria</taxon>
        <taxon>Pseudomonadati</taxon>
        <taxon>Pseudomonadota</taxon>
        <taxon>Alphaproteobacteria</taxon>
        <taxon>Rhodobacterales</taxon>
        <taxon>Paracoccaceae</taxon>
        <taxon>Vannielia</taxon>
    </lineage>
</organism>
<evidence type="ECO:0000313" key="3">
    <source>
        <dbReference type="Proteomes" id="UP000184932"/>
    </source>
</evidence>
<keyword evidence="3" id="KW-1185">Reference proteome</keyword>
<accession>A0A1N6HGE7</accession>
<dbReference type="AlphaFoldDB" id="A0A1N6HGE7"/>